<dbReference type="PANTHER" id="PTHR33602">
    <property type="entry name" value="REGULATORY PROTEIN RECX FAMILY PROTEIN"/>
    <property type="match status" value="1"/>
</dbReference>
<dbReference type="InterPro" id="IPR053924">
    <property type="entry name" value="RecX_HTH_2nd"/>
</dbReference>
<evidence type="ECO:0000313" key="9">
    <source>
        <dbReference type="Proteomes" id="UP000683507"/>
    </source>
</evidence>
<name>A0A916NA59_9FLAO</name>
<evidence type="ECO:0000256" key="4">
    <source>
        <dbReference type="ARBA" id="ARBA00022490"/>
    </source>
</evidence>
<protein>
    <recommendedName>
        <fullName evidence="3 5">Regulatory protein RecX</fullName>
    </recommendedName>
</protein>
<comment type="subcellular location">
    <subcellularLocation>
        <location evidence="1 5">Cytoplasm</location>
    </subcellularLocation>
</comment>
<evidence type="ECO:0000259" key="6">
    <source>
        <dbReference type="Pfam" id="PF02631"/>
    </source>
</evidence>
<keyword evidence="4 5" id="KW-0963">Cytoplasm</keyword>
<comment type="function">
    <text evidence="5">Modulates RecA activity.</text>
</comment>
<reference evidence="8" key="1">
    <citation type="submission" date="2021-04" db="EMBL/GenBank/DDBJ databases">
        <authorList>
            <person name="Rodrigo-Torres L."/>
            <person name="Arahal R. D."/>
            <person name="Lucena T."/>
        </authorList>
    </citation>
    <scope>NUCLEOTIDE SEQUENCE</scope>
    <source>
        <strain evidence="8">AS29M-1</strain>
    </source>
</reference>
<dbReference type="AlphaFoldDB" id="A0A916NA59"/>
<dbReference type="InterPro" id="IPR053925">
    <property type="entry name" value="RecX_HTH_3rd"/>
</dbReference>
<dbReference type="RefSeq" id="WP_258540931.1">
    <property type="nucleotide sequence ID" value="NZ_OU015584.1"/>
</dbReference>
<evidence type="ECO:0000256" key="5">
    <source>
        <dbReference type="HAMAP-Rule" id="MF_01114"/>
    </source>
</evidence>
<dbReference type="InterPro" id="IPR003783">
    <property type="entry name" value="Regulatory_RecX"/>
</dbReference>
<evidence type="ECO:0000259" key="7">
    <source>
        <dbReference type="Pfam" id="PF21981"/>
    </source>
</evidence>
<evidence type="ECO:0000256" key="3">
    <source>
        <dbReference type="ARBA" id="ARBA00018111"/>
    </source>
</evidence>
<dbReference type="GO" id="GO:0006282">
    <property type="term" value="P:regulation of DNA repair"/>
    <property type="evidence" value="ECO:0007669"/>
    <property type="project" value="UniProtKB-UniRule"/>
</dbReference>
<proteinExistence type="inferred from homology"/>
<dbReference type="HAMAP" id="MF_01114">
    <property type="entry name" value="RecX"/>
    <property type="match status" value="1"/>
</dbReference>
<organism evidence="8 9">
    <name type="scientific">Parvicella tangerina</name>
    <dbReference type="NCBI Taxonomy" id="2829795"/>
    <lineage>
        <taxon>Bacteria</taxon>
        <taxon>Pseudomonadati</taxon>
        <taxon>Bacteroidota</taxon>
        <taxon>Flavobacteriia</taxon>
        <taxon>Flavobacteriales</taxon>
        <taxon>Parvicellaceae</taxon>
        <taxon>Parvicella</taxon>
    </lineage>
</organism>
<dbReference type="Gene3D" id="1.10.10.10">
    <property type="entry name" value="Winged helix-like DNA-binding domain superfamily/Winged helix DNA-binding domain"/>
    <property type="match status" value="2"/>
</dbReference>
<dbReference type="Pfam" id="PF02631">
    <property type="entry name" value="RecX_HTH2"/>
    <property type="match status" value="1"/>
</dbReference>
<dbReference type="GO" id="GO:0005737">
    <property type="term" value="C:cytoplasm"/>
    <property type="evidence" value="ECO:0007669"/>
    <property type="project" value="UniProtKB-SubCell"/>
</dbReference>
<sequence length="157" mass="18690">MSNKIITHIEALEKARSYCAYQERCQQEVIKKLRSFKLNEDELNYVLLQLIQGDYLNEERFAQAYVSGKIRIKKWGRRKIKHHLKQKGLTDKCIELGFKEISEDEYYETLKDLASYKWKTTKETNSYKKKQKVMSYLYGKGYESDLIQDVLKEIIAS</sequence>
<dbReference type="Proteomes" id="UP000683507">
    <property type="component" value="Chromosome"/>
</dbReference>
<comment type="similarity">
    <text evidence="2 5">Belongs to the RecX family.</text>
</comment>
<dbReference type="Pfam" id="PF21981">
    <property type="entry name" value="RecX_HTH3"/>
    <property type="match status" value="1"/>
</dbReference>
<evidence type="ECO:0000256" key="2">
    <source>
        <dbReference type="ARBA" id="ARBA00009695"/>
    </source>
</evidence>
<evidence type="ECO:0000313" key="8">
    <source>
        <dbReference type="EMBL" id="CAG5078542.1"/>
    </source>
</evidence>
<dbReference type="PANTHER" id="PTHR33602:SF1">
    <property type="entry name" value="REGULATORY PROTEIN RECX FAMILY PROTEIN"/>
    <property type="match status" value="1"/>
</dbReference>
<dbReference type="KEGG" id="ptan:CRYO30217_00703"/>
<feature type="domain" description="RecX third three-helical" evidence="7">
    <location>
        <begin position="104"/>
        <end position="151"/>
    </location>
</feature>
<evidence type="ECO:0000256" key="1">
    <source>
        <dbReference type="ARBA" id="ARBA00004496"/>
    </source>
</evidence>
<dbReference type="InterPro" id="IPR036388">
    <property type="entry name" value="WH-like_DNA-bd_sf"/>
</dbReference>
<feature type="domain" description="RecX second three-helical" evidence="6">
    <location>
        <begin position="57"/>
        <end position="95"/>
    </location>
</feature>
<keyword evidence="9" id="KW-1185">Reference proteome</keyword>
<dbReference type="EMBL" id="OU015584">
    <property type="protein sequence ID" value="CAG5078542.1"/>
    <property type="molecule type" value="Genomic_DNA"/>
</dbReference>
<accession>A0A916NA59</accession>
<gene>
    <name evidence="5 8" type="primary">recX</name>
    <name evidence="8" type="ORF">CRYO30217_00703</name>
</gene>